<protein>
    <submittedName>
        <fullName evidence="2">Uncharacterized protein</fullName>
    </submittedName>
</protein>
<keyword evidence="3" id="KW-1185">Reference proteome</keyword>
<evidence type="ECO:0000313" key="3">
    <source>
        <dbReference type="Proteomes" id="UP000460318"/>
    </source>
</evidence>
<keyword evidence="1" id="KW-1133">Transmembrane helix</keyword>
<accession>A0A7X3IJ25</accession>
<dbReference type="Proteomes" id="UP000460318">
    <property type="component" value="Unassembled WGS sequence"/>
</dbReference>
<organism evidence="2 3">
    <name type="scientific">Paenibacillus dendrobii</name>
    <dbReference type="NCBI Taxonomy" id="2691084"/>
    <lineage>
        <taxon>Bacteria</taxon>
        <taxon>Bacillati</taxon>
        <taxon>Bacillota</taxon>
        <taxon>Bacilli</taxon>
        <taxon>Bacillales</taxon>
        <taxon>Paenibacillaceae</taxon>
        <taxon>Paenibacillus</taxon>
    </lineage>
</organism>
<evidence type="ECO:0000313" key="2">
    <source>
        <dbReference type="EMBL" id="MWV44859.1"/>
    </source>
</evidence>
<gene>
    <name evidence="2" type="ORF">GRF59_14655</name>
</gene>
<feature type="transmembrane region" description="Helical" evidence="1">
    <location>
        <begin position="77"/>
        <end position="98"/>
    </location>
</feature>
<dbReference type="EMBL" id="WUBI01000002">
    <property type="protein sequence ID" value="MWV44859.1"/>
    <property type="molecule type" value="Genomic_DNA"/>
</dbReference>
<dbReference type="RefSeq" id="WP_160498470.1">
    <property type="nucleotide sequence ID" value="NZ_WUBI01000002.1"/>
</dbReference>
<name>A0A7X3IJ25_9BACL</name>
<reference evidence="2 3" key="1">
    <citation type="submission" date="2019-12" db="EMBL/GenBank/DDBJ databases">
        <title>Paenibacillus sp. nov., an endophytic bacterium isolated from the stem of Dendrobium.</title>
        <authorList>
            <person name="Zhao R."/>
        </authorList>
    </citation>
    <scope>NUCLEOTIDE SEQUENCE [LARGE SCALE GENOMIC DNA]</scope>
    <source>
        <strain evidence="2 3">HJL G12</strain>
    </source>
</reference>
<feature type="transmembrane region" description="Helical" evidence="1">
    <location>
        <begin position="51"/>
        <end position="70"/>
    </location>
</feature>
<evidence type="ECO:0000256" key="1">
    <source>
        <dbReference type="SAM" id="Phobius"/>
    </source>
</evidence>
<keyword evidence="1" id="KW-0472">Membrane</keyword>
<comment type="caution">
    <text evidence="2">The sequence shown here is derived from an EMBL/GenBank/DDBJ whole genome shotgun (WGS) entry which is preliminary data.</text>
</comment>
<keyword evidence="1" id="KW-0812">Transmembrane</keyword>
<sequence length="100" mass="11006">MIIRINSIPFPNIPPSNGNPITNGIRSWAEEKTTDILLGVLDSIRNVFIDFSYSVALVGCGLCILFWVVGWDKGKKWAGILYLANVLIKFLLMGGMAYGS</sequence>
<proteinExistence type="predicted"/>
<dbReference type="AlphaFoldDB" id="A0A7X3IJ25"/>